<dbReference type="InterPro" id="IPR036987">
    <property type="entry name" value="SRA-YDG_sf"/>
</dbReference>
<dbReference type="GO" id="GO:0000775">
    <property type="term" value="C:chromosome, centromeric region"/>
    <property type="evidence" value="ECO:0007669"/>
    <property type="project" value="UniProtKB-SubCell"/>
</dbReference>
<dbReference type="InterPro" id="IPR015947">
    <property type="entry name" value="PUA-like_sf"/>
</dbReference>
<evidence type="ECO:0000313" key="6">
    <source>
        <dbReference type="Proteomes" id="UP001497516"/>
    </source>
</evidence>
<dbReference type="Gene3D" id="2.30.280.10">
    <property type="entry name" value="SRA-YDG"/>
    <property type="match status" value="1"/>
</dbReference>
<dbReference type="PROSITE" id="PS51015">
    <property type="entry name" value="YDG"/>
    <property type="match status" value="1"/>
</dbReference>
<dbReference type="PANTHER" id="PTHR45660:SF46">
    <property type="entry name" value="HISTONE-LYSINE N-METHYLTRANSFERASE, H3 LYSINE-9 SPECIFIC SUVH6"/>
    <property type="match status" value="1"/>
</dbReference>
<dbReference type="GO" id="GO:0005634">
    <property type="term" value="C:nucleus"/>
    <property type="evidence" value="ECO:0007669"/>
    <property type="project" value="UniProtKB-SubCell"/>
</dbReference>
<evidence type="ECO:0000313" key="5">
    <source>
        <dbReference type="EMBL" id="CAL1389258.1"/>
    </source>
</evidence>
<dbReference type="Pfam" id="PF02182">
    <property type="entry name" value="SAD_SRA"/>
    <property type="match status" value="1"/>
</dbReference>
<dbReference type="GO" id="GO:0042054">
    <property type="term" value="F:histone methyltransferase activity"/>
    <property type="evidence" value="ECO:0007669"/>
    <property type="project" value="TreeGrafter"/>
</dbReference>
<dbReference type="AlphaFoldDB" id="A0AAV2EUJ0"/>
<feature type="domain" description="YDG" evidence="4">
    <location>
        <begin position="1"/>
        <end position="103"/>
    </location>
</feature>
<dbReference type="GO" id="GO:0003690">
    <property type="term" value="F:double-stranded DNA binding"/>
    <property type="evidence" value="ECO:0007669"/>
    <property type="project" value="TreeGrafter"/>
</dbReference>
<proteinExistence type="predicted"/>
<comment type="subcellular location">
    <subcellularLocation>
        <location evidence="1">Chromosome</location>
        <location evidence="1">Centromere</location>
    </subcellularLocation>
    <subcellularLocation>
        <location evidence="3">Nucleus</location>
    </subcellularLocation>
</comment>
<dbReference type="EMBL" id="OZ034818">
    <property type="protein sequence ID" value="CAL1389258.1"/>
    <property type="molecule type" value="Genomic_DNA"/>
</dbReference>
<accession>A0AAV2EUJ0</accession>
<protein>
    <recommendedName>
        <fullName evidence="4">YDG domain-containing protein</fullName>
    </recommendedName>
</protein>
<dbReference type="PANTHER" id="PTHR45660">
    <property type="entry name" value="HISTONE-LYSINE N-METHYLTRANSFERASE SETMAR"/>
    <property type="match status" value="1"/>
</dbReference>
<keyword evidence="2 3" id="KW-0539">Nucleus</keyword>
<gene>
    <name evidence="5" type="ORF">LTRI10_LOCUS30129</name>
</gene>
<name>A0AAV2EUJ0_9ROSI</name>
<organism evidence="5 6">
    <name type="scientific">Linum trigynum</name>
    <dbReference type="NCBI Taxonomy" id="586398"/>
    <lineage>
        <taxon>Eukaryota</taxon>
        <taxon>Viridiplantae</taxon>
        <taxon>Streptophyta</taxon>
        <taxon>Embryophyta</taxon>
        <taxon>Tracheophyta</taxon>
        <taxon>Spermatophyta</taxon>
        <taxon>Magnoliopsida</taxon>
        <taxon>eudicotyledons</taxon>
        <taxon>Gunneridae</taxon>
        <taxon>Pentapetalae</taxon>
        <taxon>rosids</taxon>
        <taxon>fabids</taxon>
        <taxon>Malpighiales</taxon>
        <taxon>Linaceae</taxon>
        <taxon>Linum</taxon>
    </lineage>
</organism>
<dbReference type="SMART" id="SM00466">
    <property type="entry name" value="SRA"/>
    <property type="match status" value="1"/>
</dbReference>
<dbReference type="SUPFAM" id="SSF88697">
    <property type="entry name" value="PUA domain-like"/>
    <property type="match status" value="1"/>
</dbReference>
<dbReference type="InterPro" id="IPR003105">
    <property type="entry name" value="SRA_YDG"/>
</dbReference>
<dbReference type="Proteomes" id="UP001497516">
    <property type="component" value="Chromosome 5"/>
</dbReference>
<dbReference type="InterPro" id="IPR051357">
    <property type="entry name" value="H3K9_HMTase_SUVAR3-9"/>
</dbReference>
<evidence type="ECO:0000259" key="4">
    <source>
        <dbReference type="PROSITE" id="PS51015"/>
    </source>
</evidence>
<evidence type="ECO:0000256" key="2">
    <source>
        <dbReference type="ARBA" id="ARBA00023242"/>
    </source>
</evidence>
<sequence length="156" mass="17714">MKSFDVLVYSGHGGKPQISIGREKKDQQPQYYKLGRGNLTLTNSMEARTLVRVIRGFNSKTMKNQQDETQVTVYFYDGLYFVRSVSQERGQLGKLVFKMELVRNPDQPNVVPVAVSRGGGEKNTMKKKANLGKDCPEGHFIREREDCSLCCECLGW</sequence>
<evidence type="ECO:0000256" key="1">
    <source>
        <dbReference type="ARBA" id="ARBA00004584"/>
    </source>
</evidence>
<keyword evidence="6" id="KW-1185">Reference proteome</keyword>
<reference evidence="5 6" key="1">
    <citation type="submission" date="2024-04" db="EMBL/GenBank/DDBJ databases">
        <authorList>
            <person name="Fracassetti M."/>
        </authorList>
    </citation>
    <scope>NUCLEOTIDE SEQUENCE [LARGE SCALE GENOMIC DNA]</scope>
</reference>
<evidence type="ECO:0000256" key="3">
    <source>
        <dbReference type="PROSITE-ProRule" id="PRU00358"/>
    </source>
</evidence>